<evidence type="ECO:0000256" key="1">
    <source>
        <dbReference type="SAM" id="MobiDB-lite"/>
    </source>
</evidence>
<organism evidence="2 3">
    <name type="scientific">Lunasporangiospora selenospora</name>
    <dbReference type="NCBI Taxonomy" id="979761"/>
    <lineage>
        <taxon>Eukaryota</taxon>
        <taxon>Fungi</taxon>
        <taxon>Fungi incertae sedis</taxon>
        <taxon>Mucoromycota</taxon>
        <taxon>Mortierellomycotina</taxon>
        <taxon>Mortierellomycetes</taxon>
        <taxon>Mortierellales</taxon>
        <taxon>Mortierellaceae</taxon>
        <taxon>Lunasporangiospora</taxon>
    </lineage>
</organism>
<dbReference type="Proteomes" id="UP000780801">
    <property type="component" value="Unassembled WGS sequence"/>
</dbReference>
<reference evidence="2" key="1">
    <citation type="journal article" date="2020" name="Fungal Divers.">
        <title>Resolving the Mortierellaceae phylogeny through synthesis of multi-gene phylogenetics and phylogenomics.</title>
        <authorList>
            <person name="Vandepol N."/>
            <person name="Liber J."/>
            <person name="Desiro A."/>
            <person name="Na H."/>
            <person name="Kennedy M."/>
            <person name="Barry K."/>
            <person name="Grigoriev I.V."/>
            <person name="Miller A.N."/>
            <person name="O'Donnell K."/>
            <person name="Stajich J.E."/>
            <person name="Bonito G."/>
        </authorList>
    </citation>
    <scope>NUCLEOTIDE SEQUENCE</scope>
    <source>
        <strain evidence="2">KOD1015</strain>
    </source>
</reference>
<feature type="non-terminal residue" evidence="2">
    <location>
        <position position="171"/>
    </location>
</feature>
<dbReference type="EMBL" id="JAABOA010007145">
    <property type="protein sequence ID" value="KAF9548529.1"/>
    <property type="molecule type" value="Genomic_DNA"/>
</dbReference>
<feature type="compositionally biased region" description="Basic and acidic residues" evidence="1">
    <location>
        <begin position="143"/>
        <end position="157"/>
    </location>
</feature>
<dbReference type="AlphaFoldDB" id="A0A9P6FDT1"/>
<feature type="compositionally biased region" description="Basic and acidic residues" evidence="1">
    <location>
        <begin position="42"/>
        <end position="54"/>
    </location>
</feature>
<name>A0A9P6FDT1_9FUNG</name>
<feature type="compositionally biased region" description="Acidic residues" evidence="1">
    <location>
        <begin position="11"/>
        <end position="21"/>
    </location>
</feature>
<protein>
    <submittedName>
        <fullName evidence="2">Uncharacterized protein</fullName>
    </submittedName>
</protein>
<feature type="region of interest" description="Disordered" evidence="1">
    <location>
        <begin position="1"/>
        <end position="171"/>
    </location>
</feature>
<feature type="compositionally biased region" description="Basic residues" evidence="1">
    <location>
        <begin position="26"/>
        <end position="41"/>
    </location>
</feature>
<evidence type="ECO:0000313" key="3">
    <source>
        <dbReference type="Proteomes" id="UP000780801"/>
    </source>
</evidence>
<feature type="compositionally biased region" description="Acidic residues" evidence="1">
    <location>
        <begin position="55"/>
        <end position="65"/>
    </location>
</feature>
<evidence type="ECO:0000313" key="2">
    <source>
        <dbReference type="EMBL" id="KAF9548529.1"/>
    </source>
</evidence>
<keyword evidence="3" id="KW-1185">Reference proteome</keyword>
<gene>
    <name evidence="2" type="ORF">BGW38_009601</name>
</gene>
<accession>A0A9P6FDT1</accession>
<proteinExistence type="predicted"/>
<comment type="caution">
    <text evidence="2">The sequence shown here is derived from an EMBL/GenBank/DDBJ whole genome shotgun (WGS) entry which is preliminary data.</text>
</comment>
<sequence length="171" mass="18729">PELHKALEPDMGTDLDMDIDMDNDRRRQKSTRPKPRRPRHRNSMDDKTKAREGDADTDADGEDEPTVTSLQVKTPDPRDAASSAGAVTPKVASTVRTTRARTRNLARSNTGQGVDDNDLLEDSAAQTRTSDQGHPPTAHRRAGKDLLADSEAMKGESDSDLEANVGLARWM</sequence>
<feature type="non-terminal residue" evidence="2">
    <location>
        <position position="1"/>
    </location>
</feature>